<keyword evidence="5 7" id="KW-0472">Membrane</keyword>
<evidence type="ECO:0000313" key="9">
    <source>
        <dbReference type="EMBL" id="KVH96579.1"/>
    </source>
</evidence>
<dbReference type="GO" id="GO:0055038">
    <property type="term" value="C:recycling endosome membrane"/>
    <property type="evidence" value="ECO:0007669"/>
    <property type="project" value="TreeGrafter"/>
</dbReference>
<protein>
    <recommendedName>
        <fullName evidence="7">Secretory carrier-associated membrane protein</fullName>
        <shortName evidence="7">Secretory carrier membrane protein</shortName>
    </recommendedName>
</protein>
<gene>
    <name evidence="9" type="ORF">Ccrd_001328</name>
</gene>
<proteinExistence type="inferred from homology"/>
<dbReference type="GO" id="GO:0005886">
    <property type="term" value="C:plasma membrane"/>
    <property type="evidence" value="ECO:0007669"/>
    <property type="project" value="UniProtKB-SubCell"/>
</dbReference>
<comment type="function">
    <text evidence="1 7">Probably involved in membrane trafficking.</text>
</comment>
<comment type="caution">
    <text evidence="7">Lacks conserved residue(s) required for the propagation of feature annotation.</text>
</comment>
<evidence type="ECO:0000256" key="1">
    <source>
        <dbReference type="ARBA" id="ARBA00004003"/>
    </source>
</evidence>
<dbReference type="InterPro" id="IPR007273">
    <property type="entry name" value="SCAMP"/>
</dbReference>
<feature type="transmembrane region" description="Helical" evidence="7">
    <location>
        <begin position="161"/>
        <end position="180"/>
    </location>
</feature>
<comment type="subcellular location">
    <subcellularLocation>
        <location evidence="7">Cell membrane</location>
        <topology evidence="7">Multi-pass membrane protein</topology>
    </subcellularLocation>
    <subcellularLocation>
        <location evidence="7">Cytoplasmic vesicle</location>
        <location evidence="7">Secretory vesicle membrane</location>
        <topology evidence="7">Multi-pass membrane protein</topology>
    </subcellularLocation>
</comment>
<keyword evidence="10" id="KW-1185">Reference proteome</keyword>
<dbReference type="GO" id="GO:0030658">
    <property type="term" value="C:transport vesicle membrane"/>
    <property type="evidence" value="ECO:0007669"/>
    <property type="project" value="UniProtKB-SubCell"/>
</dbReference>
<evidence type="ECO:0000256" key="2">
    <source>
        <dbReference type="ARBA" id="ARBA00010482"/>
    </source>
</evidence>
<organism evidence="9 10">
    <name type="scientific">Cynara cardunculus var. scolymus</name>
    <name type="common">Globe artichoke</name>
    <name type="synonym">Cynara scolymus</name>
    <dbReference type="NCBI Taxonomy" id="59895"/>
    <lineage>
        <taxon>Eukaryota</taxon>
        <taxon>Viridiplantae</taxon>
        <taxon>Streptophyta</taxon>
        <taxon>Embryophyta</taxon>
        <taxon>Tracheophyta</taxon>
        <taxon>Spermatophyta</taxon>
        <taxon>Magnoliopsida</taxon>
        <taxon>eudicotyledons</taxon>
        <taxon>Gunneridae</taxon>
        <taxon>Pentapetalae</taxon>
        <taxon>asterids</taxon>
        <taxon>campanulids</taxon>
        <taxon>Asterales</taxon>
        <taxon>Asteraceae</taxon>
        <taxon>Carduoideae</taxon>
        <taxon>Cardueae</taxon>
        <taxon>Carduinae</taxon>
        <taxon>Cynara</taxon>
    </lineage>
</organism>
<comment type="caution">
    <text evidence="9">The sequence shown here is derived from an EMBL/GenBank/DDBJ whole genome shotgun (WGS) entry which is preliminary data.</text>
</comment>
<feature type="compositionally biased region" description="Basic and acidic residues" evidence="8">
    <location>
        <begin position="44"/>
        <end position="60"/>
    </location>
</feature>
<accession>A0A118JX31</accession>
<dbReference type="AlphaFoldDB" id="A0A118JX31"/>
<keyword evidence="4 7" id="KW-1133">Transmembrane helix</keyword>
<dbReference type="GO" id="GO:0015031">
    <property type="term" value="P:protein transport"/>
    <property type="evidence" value="ECO:0007669"/>
    <property type="project" value="InterPro"/>
</dbReference>
<dbReference type="Proteomes" id="UP000243975">
    <property type="component" value="Unassembled WGS sequence"/>
</dbReference>
<evidence type="ECO:0000256" key="3">
    <source>
        <dbReference type="ARBA" id="ARBA00022692"/>
    </source>
</evidence>
<reference evidence="9 10" key="1">
    <citation type="journal article" date="2016" name="Sci. Rep.">
        <title>The genome sequence of the outbreeding globe artichoke constructed de novo incorporating a phase-aware low-pass sequencing strategy of F1 progeny.</title>
        <authorList>
            <person name="Scaglione D."/>
            <person name="Reyes-Chin-Wo S."/>
            <person name="Acquadro A."/>
            <person name="Froenicke L."/>
            <person name="Portis E."/>
            <person name="Beitel C."/>
            <person name="Tirone M."/>
            <person name="Mauro R."/>
            <person name="Lo Monaco A."/>
            <person name="Mauromicale G."/>
            <person name="Faccioli P."/>
            <person name="Cattivelli L."/>
            <person name="Rieseberg L."/>
            <person name="Michelmore R."/>
            <person name="Lanteri S."/>
        </authorList>
    </citation>
    <scope>NUCLEOTIDE SEQUENCE [LARGE SCALE GENOMIC DNA]</scope>
    <source>
        <strain evidence="9">2C</strain>
    </source>
</reference>
<comment type="similarity">
    <text evidence="2 7">Belongs to the SCAMP family.</text>
</comment>
<feature type="region of interest" description="Disordered" evidence="8">
    <location>
        <begin position="1"/>
        <end position="60"/>
    </location>
</feature>
<evidence type="ECO:0000256" key="6">
    <source>
        <dbReference type="ARBA" id="ARBA00023329"/>
    </source>
</evidence>
<sequence>MGSTYDSNPFDGEEPDTFANSRPEPADYGGGSKDDVPLNSTNDLRAKEKELEAKEAELNRREEELKRKEDAIARARIFQEEKNWPPFFPLIHHDIPKEIPLHQQRTQYVAFTTLLGIVVCLIWNLVAVTVAWIAGEVSYSLLPICFYCSSYDLQGEISYCFYFVGFAFFAIESTISIYVIQQVYRYFRGSGKAQEVKRDAKRSTTMVAL</sequence>
<keyword evidence="7" id="KW-0813">Transport</keyword>
<dbReference type="STRING" id="59895.A0A118JX31"/>
<dbReference type="Pfam" id="PF04144">
    <property type="entry name" value="SCAMP"/>
    <property type="match status" value="1"/>
</dbReference>
<keyword evidence="7" id="KW-1003">Cell membrane</keyword>
<dbReference type="PANTHER" id="PTHR10687">
    <property type="entry name" value="SECRETORY CARRIER-ASSOCIATED MEMBRANE PROTEIN SCAMP"/>
    <property type="match status" value="1"/>
</dbReference>
<feature type="transmembrane region" description="Helical" evidence="7">
    <location>
        <begin position="108"/>
        <end position="134"/>
    </location>
</feature>
<dbReference type="Gramene" id="KVH96579">
    <property type="protein sequence ID" value="KVH96579"/>
    <property type="gene ID" value="Ccrd_001328"/>
</dbReference>
<evidence type="ECO:0000313" key="10">
    <source>
        <dbReference type="Proteomes" id="UP000243975"/>
    </source>
</evidence>
<name>A0A118JX31_CYNCS</name>
<dbReference type="EMBL" id="LEKV01004268">
    <property type="protein sequence ID" value="KVH96579.1"/>
    <property type="molecule type" value="Genomic_DNA"/>
</dbReference>
<keyword evidence="6 7" id="KW-0968">Cytoplasmic vesicle</keyword>
<evidence type="ECO:0000256" key="5">
    <source>
        <dbReference type="ARBA" id="ARBA00023136"/>
    </source>
</evidence>
<keyword evidence="3 7" id="KW-0812">Transmembrane</keyword>
<evidence type="ECO:0000256" key="8">
    <source>
        <dbReference type="SAM" id="MobiDB-lite"/>
    </source>
</evidence>
<evidence type="ECO:0000256" key="7">
    <source>
        <dbReference type="RuleBase" id="RU363122"/>
    </source>
</evidence>
<dbReference type="PANTHER" id="PTHR10687:SF76">
    <property type="entry name" value="SECRETORY CARRIER-ASSOCIATED MEMBRANE PROTEIN 1"/>
    <property type="match status" value="1"/>
</dbReference>
<evidence type="ECO:0000256" key="4">
    <source>
        <dbReference type="ARBA" id="ARBA00022989"/>
    </source>
</evidence>
<dbReference type="GO" id="GO:0032588">
    <property type="term" value="C:trans-Golgi network membrane"/>
    <property type="evidence" value="ECO:0007669"/>
    <property type="project" value="TreeGrafter"/>
</dbReference>